<protein>
    <recommendedName>
        <fullName evidence="5">F-box domain-containing protein</fullName>
    </recommendedName>
</protein>
<sequence>MEGPRDVLPSILGATYSFLRSSLGGLVLDKPKAPVIENEVSPFMQQLPTEILQIIFTYCDSPYNLSMTCERMYQMSTLRALKADWLIHRLSLLPERFMYTPPSHPDLLVFQHSCEHTEFPLNLLADNVCLLILQRIAHHLNVDKGRLKCHPSLQLIWHWILHSGDVAAGRYLATKRFFPGDCDLVAMSWCSYFFGNAPLGRTLLQFTTPLGLLAKSHDLAFFDDPDVIHWAIKRSQHETGFSDSLYAGCLYAIGTPEISISVGTAYAEGLKNYVKSPEREVMIEGLLVHLRRKGSRDMSMAIHAVFDAIETSEPEPK</sequence>
<organism evidence="2 3">
    <name type="scientific">Synchytrium endobioticum</name>
    <dbReference type="NCBI Taxonomy" id="286115"/>
    <lineage>
        <taxon>Eukaryota</taxon>
        <taxon>Fungi</taxon>
        <taxon>Fungi incertae sedis</taxon>
        <taxon>Chytridiomycota</taxon>
        <taxon>Chytridiomycota incertae sedis</taxon>
        <taxon>Chytridiomycetes</taxon>
        <taxon>Synchytriales</taxon>
        <taxon>Synchytriaceae</taxon>
        <taxon>Synchytrium</taxon>
    </lineage>
</organism>
<dbReference type="AlphaFoldDB" id="A0A507DKD1"/>
<name>A0A507DKD1_9FUNG</name>
<evidence type="ECO:0000313" key="3">
    <source>
        <dbReference type="Proteomes" id="UP000317494"/>
    </source>
</evidence>
<proteinExistence type="predicted"/>
<evidence type="ECO:0000313" key="2">
    <source>
        <dbReference type="EMBL" id="TPX52083.1"/>
    </source>
</evidence>
<dbReference type="EMBL" id="QEAM01000381">
    <property type="protein sequence ID" value="TPX40536.1"/>
    <property type="molecule type" value="Genomic_DNA"/>
</dbReference>
<dbReference type="Proteomes" id="UP000320475">
    <property type="component" value="Unassembled WGS sequence"/>
</dbReference>
<dbReference type="EMBL" id="QEAN01000044">
    <property type="protein sequence ID" value="TPX52083.1"/>
    <property type="molecule type" value="Genomic_DNA"/>
</dbReference>
<accession>A0A507DKD1</accession>
<dbReference type="Proteomes" id="UP000317494">
    <property type="component" value="Unassembled WGS sequence"/>
</dbReference>
<evidence type="ECO:0000313" key="1">
    <source>
        <dbReference type="EMBL" id="TPX40536.1"/>
    </source>
</evidence>
<gene>
    <name evidence="1" type="ORF">SeLEV6574_g06560</name>
    <name evidence="2" type="ORF">SeMB42_g01645</name>
</gene>
<reference evidence="3 4" key="1">
    <citation type="journal article" date="2019" name="Sci. Rep.">
        <title>Comparative genomics of chytrid fungi reveal insights into the obligate biotrophic and pathogenic lifestyle of Synchytrium endobioticum.</title>
        <authorList>
            <person name="van de Vossenberg B.T.L.H."/>
            <person name="Warris S."/>
            <person name="Nguyen H.D.T."/>
            <person name="van Gent-Pelzer M.P.E."/>
            <person name="Joly D.L."/>
            <person name="van de Geest H.C."/>
            <person name="Bonants P.J.M."/>
            <person name="Smith D.S."/>
            <person name="Levesque C.A."/>
            <person name="van der Lee T.A.J."/>
        </authorList>
    </citation>
    <scope>NUCLEOTIDE SEQUENCE [LARGE SCALE GENOMIC DNA]</scope>
    <source>
        <strain evidence="1 4">LEV6574</strain>
        <strain evidence="2 3">MB42</strain>
    </source>
</reference>
<dbReference type="VEuPathDB" id="FungiDB:SeMB42_g01645"/>
<evidence type="ECO:0008006" key="5">
    <source>
        <dbReference type="Google" id="ProtNLM"/>
    </source>
</evidence>
<keyword evidence="3" id="KW-1185">Reference proteome</keyword>
<evidence type="ECO:0000313" key="4">
    <source>
        <dbReference type="Proteomes" id="UP000320475"/>
    </source>
</evidence>
<dbReference type="OrthoDB" id="10464211at2759"/>
<comment type="caution">
    <text evidence="2">The sequence shown here is derived from an EMBL/GenBank/DDBJ whole genome shotgun (WGS) entry which is preliminary data.</text>
</comment>